<dbReference type="Proteomes" id="UP000189703">
    <property type="component" value="Unplaced"/>
</dbReference>
<name>A0A1U8B1Y6_NELNU</name>
<dbReference type="PANTHER" id="PTHR23201">
    <property type="entry name" value="EXTENSIN, PROLINE-RICH PROTEIN"/>
    <property type="match status" value="1"/>
</dbReference>
<feature type="chain" id="PRO_5010537553" evidence="2">
    <location>
        <begin position="29"/>
        <end position="98"/>
    </location>
</feature>
<feature type="signal peptide" evidence="2">
    <location>
        <begin position="1"/>
        <end position="28"/>
    </location>
</feature>
<comment type="similarity">
    <text evidence="1">Belongs to the GASA family.</text>
</comment>
<dbReference type="PANTHER" id="PTHR23201:SF60">
    <property type="entry name" value="GIBBERELLIN-REGULATED PROTEIN 5"/>
    <property type="match status" value="1"/>
</dbReference>
<reference evidence="4" key="1">
    <citation type="submission" date="2025-08" db="UniProtKB">
        <authorList>
            <consortium name="RefSeq"/>
        </authorList>
    </citation>
    <scope>IDENTIFICATION</scope>
</reference>
<dbReference type="OMA" id="NAPETRC"/>
<dbReference type="KEGG" id="nnu:104609985"/>
<dbReference type="OrthoDB" id="1886938at2759"/>
<proteinExistence type="inferred from homology"/>
<dbReference type="RefSeq" id="XP_010274741.1">
    <property type="nucleotide sequence ID" value="XM_010276439.2"/>
</dbReference>
<dbReference type="InterPro" id="IPR003854">
    <property type="entry name" value="GASA"/>
</dbReference>
<dbReference type="eggNOG" id="ENOG502S3SC">
    <property type="taxonomic scope" value="Eukaryota"/>
</dbReference>
<dbReference type="AlphaFoldDB" id="A0A1U8B1Y6"/>
<keyword evidence="2" id="KW-0732">Signal</keyword>
<dbReference type="Pfam" id="PF02704">
    <property type="entry name" value="GASA"/>
    <property type="match status" value="1"/>
</dbReference>
<gene>
    <name evidence="4" type="primary">LOC104609985</name>
</gene>
<sequence length="98" mass="10939">MAGSNRRSSHLLLLFVLLLIALSSVAEAYDNFRSSSNKFCRPKCRRRCSATSHKSACMWFCLMCCSKCKCVPPGTYGKKNACPCYSNMKTKEGKPKCP</sequence>
<dbReference type="InParanoid" id="A0A1U8B1Y6"/>
<keyword evidence="3" id="KW-1185">Reference proteome</keyword>
<evidence type="ECO:0000256" key="1">
    <source>
        <dbReference type="ARBA" id="ARBA00010582"/>
    </source>
</evidence>
<evidence type="ECO:0000256" key="2">
    <source>
        <dbReference type="SAM" id="SignalP"/>
    </source>
</evidence>
<evidence type="ECO:0000313" key="3">
    <source>
        <dbReference type="Proteomes" id="UP000189703"/>
    </source>
</evidence>
<protein>
    <submittedName>
        <fullName evidence="4">Protein RSI-1-like</fullName>
    </submittedName>
</protein>
<accession>A0A1U8B1Y6</accession>
<organism evidence="3 4">
    <name type="scientific">Nelumbo nucifera</name>
    <name type="common">Sacred lotus</name>
    <dbReference type="NCBI Taxonomy" id="4432"/>
    <lineage>
        <taxon>Eukaryota</taxon>
        <taxon>Viridiplantae</taxon>
        <taxon>Streptophyta</taxon>
        <taxon>Embryophyta</taxon>
        <taxon>Tracheophyta</taxon>
        <taxon>Spermatophyta</taxon>
        <taxon>Magnoliopsida</taxon>
        <taxon>Proteales</taxon>
        <taxon>Nelumbonaceae</taxon>
        <taxon>Nelumbo</taxon>
    </lineage>
</organism>
<evidence type="ECO:0000313" key="4">
    <source>
        <dbReference type="RefSeq" id="XP_010274741.1"/>
    </source>
</evidence>
<dbReference type="GeneID" id="104609985"/>